<name>A0ABR3ITV8_9AGAR</name>
<proteinExistence type="predicted"/>
<reference evidence="2" key="1">
    <citation type="submission" date="2024-06" db="EMBL/GenBank/DDBJ databases">
        <title>Multi-omics analyses provide insights into the biosynthesis of the anticancer antibiotic pleurotin in Hohenbuehelia grisea.</title>
        <authorList>
            <person name="Weaver J.A."/>
            <person name="Alberti F."/>
        </authorList>
    </citation>
    <scope>NUCLEOTIDE SEQUENCE [LARGE SCALE GENOMIC DNA]</scope>
    <source>
        <strain evidence="2">T-177</strain>
    </source>
</reference>
<accession>A0ABR3ITV8</accession>
<keyword evidence="2" id="KW-1185">Reference proteome</keyword>
<sequence length="434" mass="47414">MNFLMNQSKCLMTDAKTVMILLNGSSSSIFLFLVGSLKQAGWGTREASEIGIRSTQQRPSRAWTMKASAWSLSNLCSVFSRKSRKAHAQTNILIQRFAIQSPFAHEFDHPTTIMHRILDATVHSSESLEATTAIPFNILSRTDILATVPEQVDIRSNTVPLLLRLRTKDLPEEDVERLHLTAVEVSIEQQEGIRSSPSADYLSAFPLPAPGQQPPLLPLRCPHEVSSMYDAGLVNSMLSLGSAASCSYSLHPPHVSGRQILAGNPLPNVPETDDGGDTWYTLQMSVPFSDSGRASKTGGFWPSSTTVQPTTISPLFSLEHRVRVCFAWSLRSSTDGDKTGMVSFAVPLRFTRRSAKAAAGLDTPAPYTPGTKAGQYRRIASGLKIFEPPSLSSLDPYSNAHTLPAYCQLFDPSGERRIDYSTPLPLYSEQAAAS</sequence>
<protein>
    <submittedName>
        <fullName evidence="1">Uncharacterized protein</fullName>
    </submittedName>
</protein>
<evidence type="ECO:0000313" key="2">
    <source>
        <dbReference type="Proteomes" id="UP001556367"/>
    </source>
</evidence>
<dbReference type="EMBL" id="JASNQZ010000015">
    <property type="protein sequence ID" value="KAL0946746.1"/>
    <property type="molecule type" value="Genomic_DNA"/>
</dbReference>
<dbReference type="Proteomes" id="UP001556367">
    <property type="component" value="Unassembled WGS sequence"/>
</dbReference>
<gene>
    <name evidence="1" type="ORF">HGRIS_012924</name>
</gene>
<comment type="caution">
    <text evidence="1">The sequence shown here is derived from an EMBL/GenBank/DDBJ whole genome shotgun (WGS) entry which is preliminary data.</text>
</comment>
<organism evidence="1 2">
    <name type="scientific">Hohenbuehelia grisea</name>
    <dbReference type="NCBI Taxonomy" id="104357"/>
    <lineage>
        <taxon>Eukaryota</taxon>
        <taxon>Fungi</taxon>
        <taxon>Dikarya</taxon>
        <taxon>Basidiomycota</taxon>
        <taxon>Agaricomycotina</taxon>
        <taxon>Agaricomycetes</taxon>
        <taxon>Agaricomycetidae</taxon>
        <taxon>Agaricales</taxon>
        <taxon>Pleurotineae</taxon>
        <taxon>Pleurotaceae</taxon>
        <taxon>Hohenbuehelia</taxon>
    </lineage>
</organism>
<evidence type="ECO:0000313" key="1">
    <source>
        <dbReference type="EMBL" id="KAL0946746.1"/>
    </source>
</evidence>